<dbReference type="AlphaFoldDB" id="A0AAD4RXU3"/>
<proteinExistence type="predicted"/>
<organism evidence="1 2">
    <name type="scientific">Papaver atlanticum</name>
    <dbReference type="NCBI Taxonomy" id="357466"/>
    <lineage>
        <taxon>Eukaryota</taxon>
        <taxon>Viridiplantae</taxon>
        <taxon>Streptophyta</taxon>
        <taxon>Embryophyta</taxon>
        <taxon>Tracheophyta</taxon>
        <taxon>Spermatophyta</taxon>
        <taxon>Magnoliopsida</taxon>
        <taxon>Ranunculales</taxon>
        <taxon>Papaveraceae</taxon>
        <taxon>Papaveroideae</taxon>
        <taxon>Papaver</taxon>
    </lineage>
</organism>
<name>A0AAD4RXU3_9MAGN</name>
<keyword evidence="2" id="KW-1185">Reference proteome</keyword>
<evidence type="ECO:0000313" key="2">
    <source>
        <dbReference type="Proteomes" id="UP001202328"/>
    </source>
</evidence>
<protein>
    <submittedName>
        <fullName evidence="1">Uncharacterized protein</fullName>
    </submittedName>
</protein>
<dbReference type="EMBL" id="JAJJMB010017633">
    <property type="protein sequence ID" value="KAI3837060.1"/>
    <property type="molecule type" value="Genomic_DNA"/>
</dbReference>
<comment type="caution">
    <text evidence="1">The sequence shown here is derived from an EMBL/GenBank/DDBJ whole genome shotgun (WGS) entry which is preliminary data.</text>
</comment>
<sequence length="140" mass="16625">MNALPIIYSFIWRTRVYISTVEVLIGFGWLEWELTYTIYQYVFLSRAQVQFSSHHVIYVIFQYHSYLSISHASVDQETPENGLIQESNDNGQVILVKNMHILNKMAEKWRQSFLQARCTIRKKEVCKAELHPPLYLKKRV</sequence>
<evidence type="ECO:0000313" key="1">
    <source>
        <dbReference type="EMBL" id="KAI3837060.1"/>
    </source>
</evidence>
<gene>
    <name evidence="1" type="ORF">MKW98_005393</name>
</gene>
<accession>A0AAD4RXU3</accession>
<reference evidence="1" key="1">
    <citation type="submission" date="2022-04" db="EMBL/GenBank/DDBJ databases">
        <title>A functionally conserved STORR gene fusion in Papaver species that diverged 16.8 million years ago.</title>
        <authorList>
            <person name="Catania T."/>
        </authorList>
    </citation>
    <scope>NUCLEOTIDE SEQUENCE</scope>
    <source>
        <strain evidence="1">S-188037</strain>
    </source>
</reference>
<dbReference type="Proteomes" id="UP001202328">
    <property type="component" value="Unassembled WGS sequence"/>
</dbReference>